<dbReference type="EMBL" id="CP033930">
    <property type="protein sequence ID" value="AZB17760.1"/>
    <property type="molecule type" value="Genomic_DNA"/>
</dbReference>
<protein>
    <recommendedName>
        <fullName evidence="3">TIGR02646 family protein</fullName>
    </recommendedName>
</protein>
<evidence type="ECO:0008006" key="3">
    <source>
        <dbReference type="Google" id="ProtNLM"/>
    </source>
</evidence>
<sequence length="269" mass="31151">MIYIDLENNPPSQDWINRADAITQKLLLAQNQTERNVIIDNNKNIWSELKTHLAALSNNKCWYTESINAAAHCHVDHFRPKKEVIDENNGKSTPGYWWLAFDWLNYRFSGPAPNVRKKSYFHVIANRAFNYGDPCENEEILFLDPIDINDPDELAFTNEGLVKPKSNDIQSRNFKKVDYSIKRLNLNAPLLIDARKDKYNRASTLVKKINRLFSLQNHNFDISRKNVISGYMKELWEMCGRKSEFSAAVKFCLKSSGFDWANSIVEKAA</sequence>
<dbReference type="Proteomes" id="UP000269015">
    <property type="component" value="Chromosome"/>
</dbReference>
<evidence type="ECO:0000313" key="1">
    <source>
        <dbReference type="EMBL" id="AZB17760.1"/>
    </source>
</evidence>
<organism evidence="1 2">
    <name type="scientific">Chryseobacterium indologenes</name>
    <name type="common">Flavobacterium indologenes</name>
    <dbReference type="NCBI Taxonomy" id="253"/>
    <lineage>
        <taxon>Bacteria</taxon>
        <taxon>Pseudomonadati</taxon>
        <taxon>Bacteroidota</taxon>
        <taxon>Flavobacteriia</taxon>
        <taxon>Flavobacteriales</taxon>
        <taxon>Weeksellaceae</taxon>
        <taxon>Chryseobacterium group</taxon>
        <taxon>Chryseobacterium</taxon>
    </lineage>
</organism>
<accession>A0AAD0YT35</accession>
<name>A0AAD0YT35_CHRID</name>
<proteinExistence type="predicted"/>
<gene>
    <name evidence="1" type="ORF">EG352_08230</name>
</gene>
<evidence type="ECO:0000313" key="2">
    <source>
        <dbReference type="Proteomes" id="UP000269015"/>
    </source>
</evidence>
<dbReference type="AlphaFoldDB" id="A0AAD0YT35"/>
<reference evidence="1 2" key="1">
    <citation type="submission" date="2018-11" db="EMBL/GenBank/DDBJ databases">
        <title>Proposal to divide the Flavobacteriaceae and reorganize its genera based on Amino Acid Identity values calculated from whole genome sequences.</title>
        <authorList>
            <person name="Nicholson A.C."/>
            <person name="Gulvik C.A."/>
            <person name="Whitney A.M."/>
            <person name="Humrighouse B.W."/>
            <person name="Bell M."/>
            <person name="Holmes B."/>
            <person name="Steigerwalt A.G."/>
            <person name="Villarma A."/>
            <person name="Sheth M."/>
            <person name="Batra D."/>
            <person name="Pryor J."/>
            <person name="Bernardet J.-F."/>
            <person name="Hugo C."/>
            <person name="Kampfer P."/>
            <person name="Newman J."/>
            <person name="McQuiston J.R."/>
        </authorList>
    </citation>
    <scope>NUCLEOTIDE SEQUENCE [LARGE SCALE GENOMIC DNA]</scope>
    <source>
        <strain evidence="1 2">H5559</strain>
    </source>
</reference>
<dbReference type="RefSeq" id="WP_123861659.1">
    <property type="nucleotide sequence ID" value="NZ_CP033930.1"/>
</dbReference>